<dbReference type="InterPro" id="IPR016169">
    <property type="entry name" value="FAD-bd_PCMH_sub2"/>
</dbReference>
<dbReference type="Pfam" id="PF01565">
    <property type="entry name" value="FAD_binding_4"/>
    <property type="match status" value="1"/>
</dbReference>
<dbReference type="InterPro" id="IPR012951">
    <property type="entry name" value="BBE"/>
</dbReference>
<dbReference type="RefSeq" id="XP_033391363.1">
    <property type="nucleotide sequence ID" value="XM_033539485.1"/>
</dbReference>
<feature type="signal peptide" evidence="3">
    <location>
        <begin position="1"/>
        <end position="30"/>
    </location>
</feature>
<dbReference type="PROSITE" id="PS51387">
    <property type="entry name" value="FAD_PCMH"/>
    <property type="match status" value="1"/>
</dbReference>
<dbReference type="Gene3D" id="3.30.465.10">
    <property type="match status" value="2"/>
</dbReference>
<dbReference type="InterPro" id="IPR036318">
    <property type="entry name" value="FAD-bd_PCMH-like_sf"/>
</dbReference>
<evidence type="ECO:0000259" key="4">
    <source>
        <dbReference type="PROSITE" id="PS51387"/>
    </source>
</evidence>
<gene>
    <name evidence="5" type="ORF">K452DRAFT_281229</name>
</gene>
<dbReference type="OrthoDB" id="9983560at2759"/>
<keyword evidence="3" id="KW-0732">Signal</keyword>
<evidence type="ECO:0000256" key="2">
    <source>
        <dbReference type="ARBA" id="ARBA00023002"/>
    </source>
</evidence>
<dbReference type="PANTHER" id="PTHR13878">
    <property type="entry name" value="GULONOLACTONE OXIDASE"/>
    <property type="match status" value="1"/>
</dbReference>
<evidence type="ECO:0000313" key="5">
    <source>
        <dbReference type="EMBL" id="KAF2135645.1"/>
    </source>
</evidence>
<dbReference type="InterPro" id="IPR016166">
    <property type="entry name" value="FAD-bd_PCMH"/>
</dbReference>
<evidence type="ECO:0000256" key="3">
    <source>
        <dbReference type="SAM" id="SignalP"/>
    </source>
</evidence>
<dbReference type="AlphaFoldDB" id="A0A6A6AXD9"/>
<dbReference type="InterPro" id="IPR006094">
    <property type="entry name" value="Oxid_FAD_bind_N"/>
</dbReference>
<feature type="domain" description="FAD-binding PCMH-type" evidence="4">
    <location>
        <begin position="166"/>
        <end position="345"/>
    </location>
</feature>
<reference evidence="5" key="1">
    <citation type="journal article" date="2020" name="Stud. Mycol.">
        <title>101 Dothideomycetes genomes: a test case for predicting lifestyles and emergence of pathogens.</title>
        <authorList>
            <person name="Haridas S."/>
            <person name="Albert R."/>
            <person name="Binder M."/>
            <person name="Bloem J."/>
            <person name="Labutti K."/>
            <person name="Salamov A."/>
            <person name="Andreopoulos B."/>
            <person name="Baker S."/>
            <person name="Barry K."/>
            <person name="Bills G."/>
            <person name="Bluhm B."/>
            <person name="Cannon C."/>
            <person name="Castanera R."/>
            <person name="Culley D."/>
            <person name="Daum C."/>
            <person name="Ezra D."/>
            <person name="Gonzalez J."/>
            <person name="Henrissat B."/>
            <person name="Kuo A."/>
            <person name="Liang C."/>
            <person name="Lipzen A."/>
            <person name="Lutzoni F."/>
            <person name="Magnuson J."/>
            <person name="Mondo S."/>
            <person name="Nolan M."/>
            <person name="Ohm R."/>
            <person name="Pangilinan J."/>
            <person name="Park H.-J."/>
            <person name="Ramirez L."/>
            <person name="Alfaro M."/>
            <person name="Sun H."/>
            <person name="Tritt A."/>
            <person name="Yoshinaga Y."/>
            <person name="Zwiers L.-H."/>
            <person name="Turgeon B."/>
            <person name="Goodwin S."/>
            <person name="Spatafora J."/>
            <person name="Crous P."/>
            <person name="Grigoriev I."/>
        </authorList>
    </citation>
    <scope>NUCLEOTIDE SEQUENCE</scope>
    <source>
        <strain evidence="5">CBS 121167</strain>
    </source>
</reference>
<dbReference type="GO" id="GO:0071949">
    <property type="term" value="F:FAD binding"/>
    <property type="evidence" value="ECO:0007669"/>
    <property type="project" value="InterPro"/>
</dbReference>
<keyword evidence="2" id="KW-0560">Oxidoreductase</keyword>
<accession>A0A6A6AXD9</accession>
<dbReference type="PANTHER" id="PTHR13878:SF91">
    <property type="entry name" value="FAD BINDING DOMAIN PROTEIN (AFU_ORTHOLOGUE AFUA_6G12070)-RELATED"/>
    <property type="match status" value="1"/>
</dbReference>
<comment type="similarity">
    <text evidence="1">Belongs to the oxygen-dependent FAD-linked oxidoreductase family.</text>
</comment>
<dbReference type="GO" id="GO:0016491">
    <property type="term" value="F:oxidoreductase activity"/>
    <property type="evidence" value="ECO:0007669"/>
    <property type="project" value="UniProtKB-KW"/>
</dbReference>
<dbReference type="EMBL" id="ML995562">
    <property type="protein sequence ID" value="KAF2135645.1"/>
    <property type="molecule type" value="Genomic_DNA"/>
</dbReference>
<feature type="chain" id="PRO_5025460778" description="FAD-binding PCMH-type domain-containing protein" evidence="3">
    <location>
        <begin position="31"/>
        <end position="636"/>
    </location>
</feature>
<sequence>MYCLEIHKRAVPFFQLLILAVLAFSLPTAAAPPLFSFEKTQLHDTDIQTLPTIHRSLFAFDNNSSSQVPHNEGRCKVYPTDQSWPSPDAWAALNTLTSDALIKVTAPQAAPCYPGAEYNAEICADLTANWTNSFIHLSDPVEMLSPVTQGLTCQPPDVFDSKNCRLGGYPLYVVNATTTRQIQAAVNFARNTGVRLVVKNTGHDFSGKSGGKEALSIWTHHLKDIMFLEEYDDGTYKGPAIKAGSGVQGYEMYQAASERNVVVVGGEGKTVGMMGGYILGSGHSPLSSLYGTGADQILALEVVTPDGRFVTASPTSHSDLFWALSGGGGSTFGVVTSATVKAHPEMHVTGVRFIFTSDPDAGGTDRFFAGLRKYLDYFESHADKGIYSYWLIQPSTPAPGRFTFTMMPWLAPNMTRDQAMPLLSPWIADLEALDIKPELNITYHETFYESWLANFPLEVVEKTNVTTASRIFPRANFASASQLNATFAELRTSIEKKNHVVVGFNMSPTPRSGIPDNAVNPAWRDCLMFAQQSVRWSPNATAAEILTAHEDLTLNDMQRWRDITPGGGTYLAESDRREPNFQQAFYGAKYDRLLEVKRKYDPKEVFWAVTAVGSEGWTVETEDGLPTENGRLCRVV</sequence>
<dbReference type="InterPro" id="IPR050432">
    <property type="entry name" value="FAD-linked_Oxidoreductases_BP"/>
</dbReference>
<name>A0A6A6AXD9_9PEZI</name>
<dbReference type="SUPFAM" id="SSF56176">
    <property type="entry name" value="FAD-binding/transporter-associated domain-like"/>
    <property type="match status" value="1"/>
</dbReference>
<dbReference type="Proteomes" id="UP000799438">
    <property type="component" value="Unassembled WGS sequence"/>
</dbReference>
<evidence type="ECO:0000313" key="6">
    <source>
        <dbReference type="Proteomes" id="UP000799438"/>
    </source>
</evidence>
<proteinExistence type="inferred from homology"/>
<dbReference type="Pfam" id="PF08031">
    <property type="entry name" value="BBE"/>
    <property type="match status" value="1"/>
</dbReference>
<dbReference type="GeneID" id="54296981"/>
<protein>
    <recommendedName>
        <fullName evidence="4">FAD-binding PCMH-type domain-containing protein</fullName>
    </recommendedName>
</protein>
<organism evidence="5 6">
    <name type="scientific">Aplosporella prunicola CBS 121167</name>
    <dbReference type="NCBI Taxonomy" id="1176127"/>
    <lineage>
        <taxon>Eukaryota</taxon>
        <taxon>Fungi</taxon>
        <taxon>Dikarya</taxon>
        <taxon>Ascomycota</taxon>
        <taxon>Pezizomycotina</taxon>
        <taxon>Dothideomycetes</taxon>
        <taxon>Dothideomycetes incertae sedis</taxon>
        <taxon>Botryosphaeriales</taxon>
        <taxon>Aplosporellaceae</taxon>
        <taxon>Aplosporella</taxon>
    </lineage>
</organism>
<evidence type="ECO:0000256" key="1">
    <source>
        <dbReference type="ARBA" id="ARBA00005466"/>
    </source>
</evidence>
<keyword evidence="6" id="KW-1185">Reference proteome</keyword>